<sequence>MCKNRMSNTLPSAAALVSSHNNNLKEDALCIFCNKLTQSLQDCAAIIDSSLKERQLVIKNKGVCFRCLKQRHLSSKCK</sequence>
<proteinExistence type="predicted"/>
<gene>
    <name evidence="1" type="ORF">X975_03520</name>
</gene>
<evidence type="ECO:0008006" key="3">
    <source>
        <dbReference type="Google" id="ProtNLM"/>
    </source>
</evidence>
<evidence type="ECO:0000313" key="1">
    <source>
        <dbReference type="EMBL" id="KFM57887.1"/>
    </source>
</evidence>
<evidence type="ECO:0000313" key="2">
    <source>
        <dbReference type="Proteomes" id="UP000054359"/>
    </source>
</evidence>
<dbReference type="OrthoDB" id="6436159at2759"/>
<feature type="non-terminal residue" evidence="1">
    <location>
        <position position="78"/>
    </location>
</feature>
<organism evidence="1 2">
    <name type="scientific">Stegodyphus mimosarum</name>
    <name type="common">African social velvet spider</name>
    <dbReference type="NCBI Taxonomy" id="407821"/>
    <lineage>
        <taxon>Eukaryota</taxon>
        <taxon>Metazoa</taxon>
        <taxon>Ecdysozoa</taxon>
        <taxon>Arthropoda</taxon>
        <taxon>Chelicerata</taxon>
        <taxon>Arachnida</taxon>
        <taxon>Araneae</taxon>
        <taxon>Araneomorphae</taxon>
        <taxon>Entelegynae</taxon>
        <taxon>Eresoidea</taxon>
        <taxon>Eresidae</taxon>
        <taxon>Stegodyphus</taxon>
    </lineage>
</organism>
<accession>A0A087SYE8</accession>
<reference evidence="1 2" key="1">
    <citation type="submission" date="2013-11" db="EMBL/GenBank/DDBJ databases">
        <title>Genome sequencing of Stegodyphus mimosarum.</title>
        <authorList>
            <person name="Bechsgaard J."/>
        </authorList>
    </citation>
    <scope>NUCLEOTIDE SEQUENCE [LARGE SCALE GENOMIC DNA]</scope>
</reference>
<dbReference type="Proteomes" id="UP000054359">
    <property type="component" value="Unassembled WGS sequence"/>
</dbReference>
<name>A0A087SYE8_STEMI</name>
<keyword evidence="2" id="KW-1185">Reference proteome</keyword>
<dbReference type="EMBL" id="KK112528">
    <property type="protein sequence ID" value="KFM57887.1"/>
    <property type="molecule type" value="Genomic_DNA"/>
</dbReference>
<protein>
    <recommendedName>
        <fullName evidence="3">CCHC-type domain-containing protein</fullName>
    </recommendedName>
</protein>
<dbReference type="AlphaFoldDB" id="A0A087SYE8"/>